<sequence>MFKIAKIEACAVAIPLKMPIKMSGILIETCDNLIVKITDSEGNVGWGEASSAPTMTGETAEGLVAATKFMADRLTGIEITNHEGLVDLIEPLMHANHSAKSAIDGALHDLIGKHLKKPMYDLLGGKKRLNAPMFWMIAGSKDEMELAKARIDDGYIAFKVKVGMNLPEHDLVRSEQSRKICGNGVHVSADANQGYSPPNAIKFAKGAGDAGLDFFEQPVNGHDIESMKNCAAVCSVPIAADEGIHSIEDIQKHYDQKAAMGGSLKLIKLGSASGVMEGAKLMQKLSMSVNLAGKTADTSIGSAAISHLAVSLPTLEWDASVTNQYLADDVVKNPIQVVNGHIVTPDGPGLGIEVDEDKIEKYKRNLQ</sequence>
<dbReference type="Proteomes" id="UP000253570">
    <property type="component" value="Unassembled WGS sequence"/>
</dbReference>
<evidence type="ECO:0000313" key="7">
    <source>
        <dbReference type="EMBL" id="RCL74709.1"/>
    </source>
</evidence>
<comment type="caution">
    <text evidence="7">The sequence shown here is derived from an EMBL/GenBank/DDBJ whole genome shotgun (WGS) entry which is preliminary data.</text>
</comment>
<dbReference type="GO" id="GO:0006518">
    <property type="term" value="P:peptide metabolic process"/>
    <property type="evidence" value="ECO:0007669"/>
    <property type="project" value="UniProtKB-ARBA"/>
</dbReference>
<evidence type="ECO:0000256" key="1">
    <source>
        <dbReference type="ARBA" id="ARBA00001946"/>
    </source>
</evidence>
<comment type="cofactor">
    <cofactor evidence="1">
        <name>Mg(2+)</name>
        <dbReference type="ChEBI" id="CHEBI:18420"/>
    </cofactor>
</comment>
<dbReference type="Gene3D" id="3.30.390.10">
    <property type="entry name" value="Enolase-like, N-terminal domain"/>
    <property type="match status" value="1"/>
</dbReference>
<dbReference type="SFLD" id="SFLDS00001">
    <property type="entry name" value="Enolase"/>
    <property type="match status" value="1"/>
</dbReference>
<dbReference type="InterPro" id="IPR029017">
    <property type="entry name" value="Enolase-like_N"/>
</dbReference>
<feature type="domain" description="Mandelate racemase/muconate lactonizing enzyme C-terminal" evidence="6">
    <location>
        <begin position="141"/>
        <end position="237"/>
    </location>
</feature>
<name>A0A368DSB8_9PROT</name>
<dbReference type="SFLD" id="SFLDG00180">
    <property type="entry name" value="muconate_cycloisomerase"/>
    <property type="match status" value="1"/>
</dbReference>
<dbReference type="Pfam" id="PF13378">
    <property type="entry name" value="MR_MLE_C"/>
    <property type="match status" value="1"/>
</dbReference>
<reference evidence="7 8" key="1">
    <citation type="journal article" date="2018" name="Microbiome">
        <title>Fine metagenomic profile of the Mediterranean stratified and mixed water columns revealed by assembly and recruitment.</title>
        <authorList>
            <person name="Haro-Moreno J.M."/>
            <person name="Lopez-Perez M."/>
            <person name="De La Torre J.R."/>
            <person name="Picazo A."/>
            <person name="Camacho A."/>
            <person name="Rodriguez-Valera F."/>
        </authorList>
    </citation>
    <scope>NUCLEOTIDE SEQUENCE [LARGE SCALE GENOMIC DNA]</scope>
    <source>
        <strain evidence="7">MED-G57</strain>
    </source>
</reference>
<dbReference type="InterPro" id="IPR013341">
    <property type="entry name" value="Mandelate_racemase_N_dom"/>
</dbReference>
<gene>
    <name evidence="7" type="ORF">DBW71_00770</name>
</gene>
<keyword evidence="5" id="KW-0413">Isomerase</keyword>
<dbReference type="InterPro" id="IPR013342">
    <property type="entry name" value="Mandelate_racemase_C"/>
</dbReference>
<organism evidence="7 8">
    <name type="scientific">PS1 clade bacterium</name>
    <dbReference type="NCBI Taxonomy" id="2175152"/>
    <lineage>
        <taxon>Bacteria</taxon>
        <taxon>Pseudomonadati</taxon>
        <taxon>Pseudomonadota</taxon>
        <taxon>Alphaproteobacteria</taxon>
        <taxon>PS1 clade</taxon>
    </lineage>
</organism>
<evidence type="ECO:0000256" key="4">
    <source>
        <dbReference type="ARBA" id="ARBA00022842"/>
    </source>
</evidence>
<dbReference type="FunFam" id="3.30.390.10:FF:000009">
    <property type="entry name" value="Hydrophobic dipeptide epimerase"/>
    <property type="match status" value="1"/>
</dbReference>
<proteinExistence type="inferred from homology"/>
<dbReference type="PANTHER" id="PTHR48073">
    <property type="entry name" value="O-SUCCINYLBENZOATE SYNTHASE-RELATED"/>
    <property type="match status" value="1"/>
</dbReference>
<comment type="similarity">
    <text evidence="2">Belongs to the mandelate racemase/muconate lactonizing enzyme family.</text>
</comment>
<dbReference type="SUPFAM" id="SSF54826">
    <property type="entry name" value="Enolase N-terminal domain-like"/>
    <property type="match status" value="1"/>
</dbReference>
<dbReference type="GO" id="GO:0046872">
    <property type="term" value="F:metal ion binding"/>
    <property type="evidence" value="ECO:0007669"/>
    <property type="project" value="UniProtKB-KW"/>
</dbReference>
<dbReference type="InterPro" id="IPR036849">
    <property type="entry name" value="Enolase-like_C_sf"/>
</dbReference>
<dbReference type="GO" id="GO:0016854">
    <property type="term" value="F:racemase and epimerase activity"/>
    <property type="evidence" value="ECO:0007669"/>
    <property type="project" value="UniProtKB-ARBA"/>
</dbReference>
<dbReference type="Pfam" id="PF02746">
    <property type="entry name" value="MR_MLE_N"/>
    <property type="match status" value="1"/>
</dbReference>
<dbReference type="Gene3D" id="3.20.20.120">
    <property type="entry name" value="Enolase-like C-terminal domain"/>
    <property type="match status" value="1"/>
</dbReference>
<keyword evidence="4" id="KW-0460">Magnesium</keyword>
<accession>A0A368DSB8</accession>
<evidence type="ECO:0000256" key="5">
    <source>
        <dbReference type="ARBA" id="ARBA00023235"/>
    </source>
</evidence>
<evidence type="ECO:0000256" key="3">
    <source>
        <dbReference type="ARBA" id="ARBA00022723"/>
    </source>
</evidence>
<evidence type="ECO:0000259" key="6">
    <source>
        <dbReference type="SMART" id="SM00922"/>
    </source>
</evidence>
<evidence type="ECO:0000313" key="8">
    <source>
        <dbReference type="Proteomes" id="UP000253570"/>
    </source>
</evidence>
<evidence type="ECO:0000256" key="2">
    <source>
        <dbReference type="ARBA" id="ARBA00008031"/>
    </source>
</evidence>
<protein>
    <recommendedName>
        <fullName evidence="6">Mandelate racemase/muconate lactonizing enzyme C-terminal domain-containing protein</fullName>
    </recommendedName>
</protein>
<dbReference type="InterPro" id="IPR029065">
    <property type="entry name" value="Enolase_C-like"/>
</dbReference>
<dbReference type="AlphaFoldDB" id="A0A368DSB8"/>
<keyword evidence="3" id="KW-0479">Metal-binding</keyword>
<dbReference type="PANTHER" id="PTHR48073:SF2">
    <property type="entry name" value="O-SUCCINYLBENZOATE SYNTHASE"/>
    <property type="match status" value="1"/>
</dbReference>
<dbReference type="SMART" id="SM00922">
    <property type="entry name" value="MR_MLE"/>
    <property type="match status" value="1"/>
</dbReference>
<dbReference type="EMBL" id="QOQD01000001">
    <property type="protein sequence ID" value="RCL74709.1"/>
    <property type="molecule type" value="Genomic_DNA"/>
</dbReference>
<dbReference type="SUPFAM" id="SSF51604">
    <property type="entry name" value="Enolase C-terminal domain-like"/>
    <property type="match status" value="1"/>
</dbReference>